<dbReference type="PANTHER" id="PTHR47938">
    <property type="entry name" value="RESPIRATORY COMPLEX I CHAPERONE (CIA84), PUTATIVE (AFU_ORTHOLOGUE AFUA_2G06020)-RELATED"/>
    <property type="match status" value="1"/>
</dbReference>
<dbReference type="PANTHER" id="PTHR47938:SF35">
    <property type="entry name" value="PENTATRICOPEPTIDE REPEAT-CONTAINING PROTEIN 4, MITOCHONDRIAL-RELATED"/>
    <property type="match status" value="1"/>
</dbReference>
<evidence type="ECO:0000256" key="2">
    <source>
        <dbReference type="ARBA" id="ARBA00022737"/>
    </source>
</evidence>
<sequence length="1137" mass="127385">MLFSTLFHTKLSRCFSSSSSSSSSSYRNSLPELPPIQTLLKSGFTPTLKSIIQFLLFLSQTRRFNTVIHFFSQMDSNRIKGNSQTRSILTWALLKLHKYEEAEHFMTTQMAETSKFQSNRIWDSLIQGLCINRKDPEKALLVLRDCLINYGIFPSSFTFFSLINRFSYQGDMSKAIEVLELMTDDKVRYPFDNFVCSSVISGFCKIGKPEIAVKFFENAVNLGALQSNIVTYTALVGALCKLGRVNEVCDLVCRIEKEELAFDVVFYSSWICGYISEGALMEVFQKNRQMVDKGIRSDTISYTIMIDGFSKLGDVEKALGFLIKMRKGGLEPNLITYTAIMLGFCKKGKLEEAFAIFKMVEDLGIEVDEFMYATLINGSCMRGDLDGVFHLLHNMEKRGINPSIVTYNTVINGLCKFGRTSEADKISKGILGDTITYSTLLHGYIEEENITGIMETKRRLEEAGVCMDVVMCNIVIKSLFMVGAFEDAYMLYKGMPEKELVADSITYCTMIDGYCKVGRMDEALEIFDEFRRTPVSSVACYNCIISWLCKQGMVDMATEVFIELNGKDLGLDLGIYKILLKAILEEKSAAGVLCLVQRTENLRTEVYDVISNDAISFLCKRGFPESACEVFLAMRRKGSVATSKTYYSILKGLISDGKEWLTQSLFNIFVKEYGLVEPKVSKILAYYICLKGVDDALRFLNKMKDKPATATLPVSLFKTLIKNGRVLDAYKLVLVAEDGLPVLDALDYSLMVDGLCKVGYISEALELCCFAKNKGVTLNIICYNSVLNGLCRQGHLVEAFRLFDSLEKINLVPSEITYATLIDALRREGFLLDAKQLFERMVLKGLKPNTHIYNSIIDGYCKTGHMEDALKLLYEFDLKTLRPDEFTVSIIINGFCLKGDMEGALEFFIELKSKGTSPDFLGFLYLIRGLCAKGRMEEARTILREMLQSQSVVELINRVDVEVETDSLEGLLVSLCEQGSVQESLTLLNEIGSIFFPVRSSPNACNQSHKLHNPYDREAYGTVASTSVTSTDADMDIQFSGPISRTQNAGHLSDVGAFFPVTEGPGKASCMQMQTVFISLLHSVASNHDIAAVEGYIGKTGWMFVPQYCQTGHNFGAFASKMHSRKKKKKSVVWMTS</sequence>
<feature type="repeat" description="PPR" evidence="3">
    <location>
        <begin position="814"/>
        <end position="848"/>
    </location>
</feature>
<feature type="repeat" description="PPR" evidence="3">
    <location>
        <begin position="503"/>
        <end position="537"/>
    </location>
</feature>
<gene>
    <name evidence="4" type="ORF">CURHAP_LOCUS1182</name>
</gene>
<feature type="repeat" description="PPR" evidence="3">
    <location>
        <begin position="744"/>
        <end position="778"/>
    </location>
</feature>
<evidence type="ECO:0000313" key="5">
    <source>
        <dbReference type="Proteomes" id="UP000507222"/>
    </source>
</evidence>
<feature type="repeat" description="PPR" evidence="3">
    <location>
        <begin position="468"/>
        <end position="502"/>
    </location>
</feature>
<dbReference type="Pfam" id="PF01535">
    <property type="entry name" value="PPR"/>
    <property type="match status" value="7"/>
</dbReference>
<protein>
    <recommendedName>
        <fullName evidence="6">Pentatricopeptide repeat-containing protein</fullName>
    </recommendedName>
</protein>
<feature type="repeat" description="PPR" evidence="3">
    <location>
        <begin position="779"/>
        <end position="813"/>
    </location>
</feature>
<feature type="repeat" description="PPR" evidence="3">
    <location>
        <begin position="298"/>
        <end position="332"/>
    </location>
</feature>
<feature type="repeat" description="PPR" evidence="3">
    <location>
        <begin position="368"/>
        <end position="402"/>
    </location>
</feature>
<proteinExistence type="inferred from homology"/>
<evidence type="ECO:0000256" key="1">
    <source>
        <dbReference type="ARBA" id="ARBA00007626"/>
    </source>
</evidence>
<feature type="repeat" description="PPR" evidence="3">
    <location>
        <begin position="228"/>
        <end position="262"/>
    </location>
</feature>
<dbReference type="GO" id="GO:0003729">
    <property type="term" value="F:mRNA binding"/>
    <property type="evidence" value="ECO:0007669"/>
    <property type="project" value="TreeGrafter"/>
</dbReference>
<feature type="repeat" description="PPR" evidence="3">
    <location>
        <begin position="849"/>
        <end position="883"/>
    </location>
</feature>
<feature type="repeat" description="PPR" evidence="3">
    <location>
        <begin position="919"/>
        <end position="953"/>
    </location>
</feature>
<feature type="repeat" description="PPR" evidence="3">
    <location>
        <begin position="333"/>
        <end position="367"/>
    </location>
</feature>
<organism evidence="4 5">
    <name type="scientific">Prunus armeniaca</name>
    <name type="common">Apricot</name>
    <name type="synonym">Armeniaca vulgaris</name>
    <dbReference type="NCBI Taxonomy" id="36596"/>
    <lineage>
        <taxon>Eukaryota</taxon>
        <taxon>Viridiplantae</taxon>
        <taxon>Streptophyta</taxon>
        <taxon>Embryophyta</taxon>
        <taxon>Tracheophyta</taxon>
        <taxon>Spermatophyta</taxon>
        <taxon>Magnoliopsida</taxon>
        <taxon>eudicotyledons</taxon>
        <taxon>Gunneridae</taxon>
        <taxon>Pentapetalae</taxon>
        <taxon>rosids</taxon>
        <taxon>fabids</taxon>
        <taxon>Rosales</taxon>
        <taxon>Rosaceae</taxon>
        <taxon>Amygdaloideae</taxon>
        <taxon>Amygdaleae</taxon>
        <taxon>Prunus</taxon>
    </lineage>
</organism>
<dbReference type="Gene3D" id="1.25.40.10">
    <property type="entry name" value="Tetratricopeptide repeat domain"/>
    <property type="match status" value="8"/>
</dbReference>
<feature type="repeat" description="PPR" evidence="3">
    <location>
        <begin position="884"/>
        <end position="918"/>
    </location>
</feature>
<dbReference type="NCBIfam" id="TIGR00756">
    <property type="entry name" value="PPR"/>
    <property type="match status" value="12"/>
</dbReference>
<dbReference type="AlphaFoldDB" id="A0A6J5TEP1"/>
<dbReference type="InterPro" id="IPR002885">
    <property type="entry name" value="PPR_rpt"/>
</dbReference>
<feature type="repeat" description="PPR" evidence="3">
    <location>
        <begin position="403"/>
        <end position="437"/>
    </location>
</feature>
<evidence type="ECO:0000256" key="3">
    <source>
        <dbReference type="PROSITE-ProRule" id="PRU00708"/>
    </source>
</evidence>
<dbReference type="Pfam" id="PF13041">
    <property type="entry name" value="PPR_2"/>
    <property type="match status" value="5"/>
</dbReference>
<dbReference type="EMBL" id="CAEKDK010000001">
    <property type="protein sequence ID" value="CAB4262119.1"/>
    <property type="molecule type" value="Genomic_DNA"/>
</dbReference>
<evidence type="ECO:0008006" key="6">
    <source>
        <dbReference type="Google" id="ProtNLM"/>
    </source>
</evidence>
<accession>A0A6J5TEP1</accession>
<reference evidence="4 5" key="1">
    <citation type="submission" date="2020-05" db="EMBL/GenBank/DDBJ databases">
        <authorList>
            <person name="Campoy J."/>
            <person name="Schneeberger K."/>
            <person name="Spophaly S."/>
        </authorList>
    </citation>
    <scope>NUCLEOTIDE SEQUENCE [LARGE SCALE GENOMIC DNA]</scope>
    <source>
        <strain evidence="4">PruArmRojPasFocal</strain>
    </source>
</reference>
<evidence type="ECO:0000313" key="4">
    <source>
        <dbReference type="EMBL" id="CAB4262119.1"/>
    </source>
</evidence>
<name>A0A6J5TEP1_PRUAR</name>
<comment type="similarity">
    <text evidence="1">Belongs to the PPR family. P subfamily.</text>
</comment>
<feature type="repeat" description="PPR" evidence="3">
    <location>
        <begin position="192"/>
        <end position="226"/>
    </location>
</feature>
<dbReference type="Proteomes" id="UP000507222">
    <property type="component" value="Unassembled WGS sequence"/>
</dbReference>
<keyword evidence="2" id="KW-0677">Repeat</keyword>
<dbReference type="PROSITE" id="PS51375">
    <property type="entry name" value="PPR"/>
    <property type="match status" value="14"/>
</dbReference>
<dbReference type="InterPro" id="IPR011990">
    <property type="entry name" value="TPR-like_helical_dom_sf"/>
</dbReference>